<evidence type="ECO:0000259" key="2">
    <source>
        <dbReference type="PROSITE" id="PS51304"/>
    </source>
</evidence>
<sequence>MIENLVRGWAACQAAALEQEKENEEGEGRTAAEAELLECYEEEAKKASVVPAAEKASGTHHKLDLAPTNNTKSQQPRATKPLANLGGVAIRDDTTITERKVVSEDRPSDRPSAPSVSVPKRAKKTTGGGAPEPVDARAVAAPGGPLPEEGLVSRLRHDDSEPPWPSWTSNVEVVLPNYTPVTGNQTALLTVSVEADAERWAINVLPSDHDDAATVYFHFNPRKERRGILIVNDRFGDDWGKFQRFHLDTLPPLFGLDNAELAIQFDAPRDSSETTIFVSVNRKPVTSWTLRCPSPPPSTDLALSAQAHDDFGNDERITIHSIWWGWLPPI</sequence>
<protein>
    <recommendedName>
        <fullName evidence="2">Galectin domain-containing protein</fullName>
    </recommendedName>
</protein>
<dbReference type="AlphaFoldDB" id="A0AAD7UNR3"/>
<evidence type="ECO:0000313" key="4">
    <source>
        <dbReference type="Proteomes" id="UP001230188"/>
    </source>
</evidence>
<gene>
    <name evidence="3" type="ORF">CTAYLR_006580</name>
</gene>
<name>A0AAD7UNR3_9STRA</name>
<keyword evidence="4" id="KW-1185">Reference proteome</keyword>
<comment type="caution">
    <text evidence="3">The sequence shown here is derived from an EMBL/GenBank/DDBJ whole genome shotgun (WGS) entry which is preliminary data.</text>
</comment>
<feature type="region of interest" description="Disordered" evidence="1">
    <location>
        <begin position="50"/>
        <end position="149"/>
    </location>
</feature>
<evidence type="ECO:0000313" key="3">
    <source>
        <dbReference type="EMBL" id="KAJ8612428.1"/>
    </source>
</evidence>
<dbReference type="SUPFAM" id="SSF49899">
    <property type="entry name" value="Concanavalin A-like lectins/glucanases"/>
    <property type="match status" value="1"/>
</dbReference>
<feature type="compositionally biased region" description="Basic and acidic residues" evidence="1">
    <location>
        <begin position="90"/>
        <end position="109"/>
    </location>
</feature>
<feature type="domain" description="Galectin" evidence="2">
    <location>
        <begin position="173"/>
        <end position="325"/>
    </location>
</feature>
<dbReference type="InterPro" id="IPR013320">
    <property type="entry name" value="ConA-like_dom_sf"/>
</dbReference>
<dbReference type="EMBL" id="JAQMWT010000050">
    <property type="protein sequence ID" value="KAJ8612428.1"/>
    <property type="molecule type" value="Genomic_DNA"/>
</dbReference>
<dbReference type="Proteomes" id="UP001230188">
    <property type="component" value="Unassembled WGS sequence"/>
</dbReference>
<dbReference type="GO" id="GO:0030246">
    <property type="term" value="F:carbohydrate binding"/>
    <property type="evidence" value="ECO:0007669"/>
    <property type="project" value="InterPro"/>
</dbReference>
<dbReference type="InterPro" id="IPR001079">
    <property type="entry name" value="Galectin_CRD"/>
</dbReference>
<feature type="compositionally biased region" description="Polar residues" evidence="1">
    <location>
        <begin position="67"/>
        <end position="77"/>
    </location>
</feature>
<reference evidence="3" key="1">
    <citation type="submission" date="2023-01" db="EMBL/GenBank/DDBJ databases">
        <title>Metagenome sequencing of chrysophaentin producing Chrysophaeum taylorii.</title>
        <authorList>
            <person name="Davison J."/>
            <person name="Bewley C."/>
        </authorList>
    </citation>
    <scope>NUCLEOTIDE SEQUENCE</scope>
    <source>
        <strain evidence="3">NIES-1699</strain>
    </source>
</reference>
<proteinExistence type="predicted"/>
<accession>A0AAD7UNR3</accession>
<evidence type="ECO:0000256" key="1">
    <source>
        <dbReference type="SAM" id="MobiDB-lite"/>
    </source>
</evidence>
<dbReference type="Gene3D" id="2.60.120.200">
    <property type="match status" value="1"/>
</dbReference>
<dbReference type="PROSITE" id="PS51304">
    <property type="entry name" value="GALECTIN"/>
    <property type="match status" value="1"/>
</dbReference>
<organism evidence="3 4">
    <name type="scientific">Chrysophaeum taylorii</name>
    <dbReference type="NCBI Taxonomy" id="2483200"/>
    <lineage>
        <taxon>Eukaryota</taxon>
        <taxon>Sar</taxon>
        <taxon>Stramenopiles</taxon>
        <taxon>Ochrophyta</taxon>
        <taxon>Pelagophyceae</taxon>
        <taxon>Pelagomonadales</taxon>
        <taxon>Pelagomonadaceae</taxon>
        <taxon>Chrysophaeum</taxon>
    </lineage>
</organism>